<organism evidence="2 3">
    <name type="scientific">Phytopseudomonas flavescens</name>
    <dbReference type="NCBI Taxonomy" id="29435"/>
    <lineage>
        <taxon>Bacteria</taxon>
        <taxon>Pseudomonadati</taxon>
        <taxon>Pseudomonadota</taxon>
        <taxon>Gammaproteobacteria</taxon>
        <taxon>Pseudomonadales</taxon>
        <taxon>Pseudomonadaceae</taxon>
        <taxon>Phytopseudomonas</taxon>
    </lineage>
</organism>
<comment type="caution">
    <text evidence="2">The sequence shown here is derived from an EMBL/GenBank/DDBJ whole genome shotgun (WGS) entry which is preliminary data.</text>
</comment>
<dbReference type="EMBL" id="JACBYV010000001">
    <property type="protein sequence ID" value="NYH72296.1"/>
    <property type="molecule type" value="Genomic_DNA"/>
</dbReference>
<name>A0A7Y9XJ09_9GAMM</name>
<evidence type="ECO:0000259" key="1">
    <source>
        <dbReference type="PROSITE" id="PS50943"/>
    </source>
</evidence>
<feature type="domain" description="HTH cro/C1-type" evidence="1">
    <location>
        <begin position="32"/>
        <end position="63"/>
    </location>
</feature>
<dbReference type="InterPro" id="IPR001387">
    <property type="entry name" value="Cro/C1-type_HTH"/>
</dbReference>
<gene>
    <name evidence="2" type="ORF">FHR27_000906</name>
</gene>
<dbReference type="PROSITE" id="PS50943">
    <property type="entry name" value="HTH_CROC1"/>
    <property type="match status" value="1"/>
</dbReference>
<sequence length="156" mass="16984">MTLKIEVAAVLRAVRQVRATSYDGMKDASANSTIGLLERAKSGVTLDKLSEIAAALDFDLVTFVALCVALQRRTSPERVLKEASEHLQDFLQEDGQALMNAQLTGRTLQQRPAGKPGNNDNRNAVLKLKACGLSQAEAARLLSLPRSTVHSYWHQG</sequence>
<evidence type="ECO:0000313" key="3">
    <source>
        <dbReference type="Proteomes" id="UP000578688"/>
    </source>
</evidence>
<dbReference type="Proteomes" id="UP000578688">
    <property type="component" value="Unassembled WGS sequence"/>
</dbReference>
<reference evidence="2 3" key="1">
    <citation type="submission" date="2020-07" db="EMBL/GenBank/DDBJ databases">
        <title>Genomic analyses of the natural microbiome of Caenorhabditis elegans.</title>
        <authorList>
            <person name="Samuel B."/>
        </authorList>
    </citation>
    <scope>NUCLEOTIDE SEQUENCE [LARGE SCALE GENOMIC DNA]</scope>
    <source>
        <strain evidence="2 3">BIGb0408</strain>
    </source>
</reference>
<proteinExistence type="predicted"/>
<dbReference type="RefSeq" id="WP_179537922.1">
    <property type="nucleotide sequence ID" value="NZ_JACBYV010000001.1"/>
</dbReference>
<keyword evidence="3" id="KW-1185">Reference proteome</keyword>
<dbReference type="AlphaFoldDB" id="A0A7Y9XJ09"/>
<accession>A0A7Y9XJ09</accession>
<protein>
    <submittedName>
        <fullName evidence="2">Transcriptional regulator with XRE-family HTH domain</fullName>
    </submittedName>
</protein>
<evidence type="ECO:0000313" key="2">
    <source>
        <dbReference type="EMBL" id="NYH72296.1"/>
    </source>
</evidence>